<gene>
    <name evidence="6" type="ORF">HHK36_015474</name>
</gene>
<accession>A0A834Z346</accession>
<dbReference type="InterPro" id="IPR035979">
    <property type="entry name" value="RBD_domain_sf"/>
</dbReference>
<evidence type="ECO:0000313" key="7">
    <source>
        <dbReference type="Proteomes" id="UP000655225"/>
    </source>
</evidence>
<sequence>MDYCPEMAMQTSNPAPAISAQVVGNTFVEQYYHILHQSPELVYRFYQDSSLLSRPESNGVMTSVTTMRAINEKILSLDYKDYKAEIKTADAQESFEKGVIVLVTGFLTGKDNVRRKFTQLFFLAPQDKGYFVLNDVFRYVEETKSLEINPVSVNGIEENAPTVPLIPDEPSHAPDCPVPELATSSVEEDLNYGEEVCDPSDNEEGSVIEEEIVVEPPANSSQDEVLPVADSTSSTVQEDVLKKSYASIVKVMKGNMAPTSVYVPTNTVKAAPVNTEQQSLGSAVPAPAPETSAPNSNSAPESSVTHEEGSVLGLSRRCALGPFDTLDSVSKTSFSFSSLVPKVYCSNVHILLTVEGHSIYIRNLPLNAVVAQLEEEFKRFGPIKRGGIQVRSNKQQGFCFGFVEFESSSSMHSAIEVLTLPFIVSLAIIGSGWGRFPSGRGAFRSDNFRGRGNFGGGRGYGRNDFGNRGEFSGRVRGPTGRSGEGYQRVDQNGSGRVGRQGGMNQTTVSV</sequence>
<organism evidence="6 7">
    <name type="scientific">Tetracentron sinense</name>
    <name type="common">Spur-leaf</name>
    <dbReference type="NCBI Taxonomy" id="13715"/>
    <lineage>
        <taxon>Eukaryota</taxon>
        <taxon>Viridiplantae</taxon>
        <taxon>Streptophyta</taxon>
        <taxon>Embryophyta</taxon>
        <taxon>Tracheophyta</taxon>
        <taxon>Spermatophyta</taxon>
        <taxon>Magnoliopsida</taxon>
        <taxon>Trochodendrales</taxon>
        <taxon>Trochodendraceae</taxon>
        <taxon>Tetracentron</taxon>
    </lineage>
</organism>
<dbReference type="SUPFAM" id="SSF54928">
    <property type="entry name" value="RNA-binding domain, RBD"/>
    <property type="match status" value="1"/>
</dbReference>
<keyword evidence="7" id="KW-1185">Reference proteome</keyword>
<dbReference type="Gene3D" id="3.30.70.330">
    <property type="match status" value="1"/>
</dbReference>
<dbReference type="OrthoDB" id="339151at2759"/>
<dbReference type="InterPro" id="IPR002075">
    <property type="entry name" value="NTF2_dom"/>
</dbReference>
<dbReference type="AlphaFoldDB" id="A0A834Z346"/>
<dbReference type="Proteomes" id="UP000655225">
    <property type="component" value="Unassembled WGS sequence"/>
</dbReference>
<evidence type="ECO:0000259" key="5">
    <source>
        <dbReference type="PROSITE" id="PS50177"/>
    </source>
</evidence>
<name>A0A834Z346_TETSI</name>
<keyword evidence="1 2" id="KW-0694">RNA-binding</keyword>
<proteinExistence type="predicted"/>
<dbReference type="FunFam" id="3.10.450.50:FF:000003">
    <property type="entry name" value="Nuclear transport factor 2 family protein"/>
    <property type="match status" value="1"/>
</dbReference>
<dbReference type="InterPro" id="IPR018222">
    <property type="entry name" value="Nuclear_transport_factor_2_euk"/>
</dbReference>
<dbReference type="PANTHER" id="PTHR10693:SF75">
    <property type="entry name" value="NUCLEAR TRANSPORT FACTOR 2"/>
    <property type="match status" value="1"/>
</dbReference>
<dbReference type="Pfam" id="PF00076">
    <property type="entry name" value="RRM_1"/>
    <property type="match status" value="1"/>
</dbReference>
<dbReference type="CDD" id="cd00780">
    <property type="entry name" value="NTF2"/>
    <property type="match status" value="1"/>
</dbReference>
<feature type="domain" description="RRM" evidence="4">
    <location>
        <begin position="357"/>
        <end position="420"/>
    </location>
</feature>
<dbReference type="Gene3D" id="3.10.450.50">
    <property type="match status" value="1"/>
</dbReference>
<dbReference type="PANTHER" id="PTHR10693">
    <property type="entry name" value="RAS GTPASE-ACTIVATING PROTEIN-BINDING PROTEIN"/>
    <property type="match status" value="1"/>
</dbReference>
<dbReference type="InterPro" id="IPR039539">
    <property type="entry name" value="Ras_GTPase_bind_prot"/>
</dbReference>
<protein>
    <submittedName>
        <fullName evidence="6">Uncharacterized protein</fullName>
    </submittedName>
</protein>
<dbReference type="GO" id="GO:0005829">
    <property type="term" value="C:cytosol"/>
    <property type="evidence" value="ECO:0007669"/>
    <property type="project" value="TreeGrafter"/>
</dbReference>
<comment type="caution">
    <text evidence="6">The sequence shown here is derived from an EMBL/GenBank/DDBJ whole genome shotgun (WGS) entry which is preliminary data.</text>
</comment>
<dbReference type="SMART" id="SM00360">
    <property type="entry name" value="RRM"/>
    <property type="match status" value="1"/>
</dbReference>
<dbReference type="Pfam" id="PF02136">
    <property type="entry name" value="NTF2"/>
    <property type="match status" value="1"/>
</dbReference>
<evidence type="ECO:0000313" key="6">
    <source>
        <dbReference type="EMBL" id="KAF8399605.1"/>
    </source>
</evidence>
<dbReference type="InterPro" id="IPR012677">
    <property type="entry name" value="Nucleotide-bd_a/b_plait_sf"/>
</dbReference>
<evidence type="ECO:0000259" key="4">
    <source>
        <dbReference type="PROSITE" id="PS50102"/>
    </source>
</evidence>
<dbReference type="InterPro" id="IPR032710">
    <property type="entry name" value="NTF2-like_dom_sf"/>
</dbReference>
<feature type="domain" description="NTF2" evidence="5">
    <location>
        <begin position="23"/>
        <end position="139"/>
    </location>
</feature>
<dbReference type="InterPro" id="IPR000504">
    <property type="entry name" value="RRM_dom"/>
</dbReference>
<evidence type="ECO:0000256" key="1">
    <source>
        <dbReference type="ARBA" id="ARBA00022884"/>
    </source>
</evidence>
<dbReference type="SUPFAM" id="SSF54427">
    <property type="entry name" value="NTF2-like"/>
    <property type="match status" value="1"/>
</dbReference>
<dbReference type="CDD" id="cd00590">
    <property type="entry name" value="RRM_SF"/>
    <property type="match status" value="1"/>
</dbReference>
<feature type="region of interest" description="Disordered" evidence="3">
    <location>
        <begin position="275"/>
        <end position="307"/>
    </location>
</feature>
<evidence type="ECO:0000256" key="2">
    <source>
        <dbReference type="PROSITE-ProRule" id="PRU00176"/>
    </source>
</evidence>
<evidence type="ECO:0000256" key="3">
    <source>
        <dbReference type="SAM" id="MobiDB-lite"/>
    </source>
</evidence>
<dbReference type="PROSITE" id="PS50102">
    <property type="entry name" value="RRM"/>
    <property type="match status" value="1"/>
</dbReference>
<feature type="compositionally biased region" description="Low complexity" evidence="3">
    <location>
        <begin position="292"/>
        <end position="303"/>
    </location>
</feature>
<dbReference type="GO" id="GO:1990904">
    <property type="term" value="C:ribonucleoprotein complex"/>
    <property type="evidence" value="ECO:0007669"/>
    <property type="project" value="TreeGrafter"/>
</dbReference>
<dbReference type="PROSITE" id="PS50177">
    <property type="entry name" value="NTF2_DOMAIN"/>
    <property type="match status" value="1"/>
</dbReference>
<dbReference type="GO" id="GO:0003729">
    <property type="term" value="F:mRNA binding"/>
    <property type="evidence" value="ECO:0007669"/>
    <property type="project" value="TreeGrafter"/>
</dbReference>
<dbReference type="EMBL" id="JABCRI010000010">
    <property type="protein sequence ID" value="KAF8399605.1"/>
    <property type="molecule type" value="Genomic_DNA"/>
</dbReference>
<dbReference type="OMA" id="YGQMDIN"/>
<reference evidence="6 7" key="1">
    <citation type="submission" date="2020-04" db="EMBL/GenBank/DDBJ databases">
        <title>Plant Genome Project.</title>
        <authorList>
            <person name="Zhang R.-G."/>
        </authorList>
    </citation>
    <scope>NUCLEOTIDE SEQUENCE [LARGE SCALE GENOMIC DNA]</scope>
    <source>
        <strain evidence="6">YNK0</strain>
        <tissue evidence="6">Leaf</tissue>
    </source>
</reference>
<feature type="region of interest" description="Disordered" evidence="3">
    <location>
        <begin position="454"/>
        <end position="510"/>
    </location>
</feature>